<evidence type="ECO:0000256" key="5">
    <source>
        <dbReference type="ARBA" id="ARBA00022692"/>
    </source>
</evidence>
<feature type="transmembrane region" description="Helical" evidence="8">
    <location>
        <begin position="272"/>
        <end position="295"/>
    </location>
</feature>
<keyword evidence="4" id="KW-0309">Germination</keyword>
<feature type="transmembrane region" description="Helical" evidence="8">
    <location>
        <begin position="217"/>
        <end position="240"/>
    </location>
</feature>
<keyword evidence="7 8" id="KW-0472">Membrane</keyword>
<accession>A0ABW5QW66</accession>
<evidence type="ECO:0000256" key="8">
    <source>
        <dbReference type="SAM" id="Phobius"/>
    </source>
</evidence>
<comment type="caution">
    <text evidence="9">The sequence shown here is derived from an EMBL/GenBank/DDBJ whole genome shotgun (WGS) entry which is preliminary data.</text>
</comment>
<dbReference type="NCBIfam" id="TIGR00912">
    <property type="entry name" value="2A0309"/>
    <property type="match status" value="1"/>
</dbReference>
<name>A0ABW5QW66_9BACL</name>
<feature type="transmembrane region" description="Helical" evidence="8">
    <location>
        <begin position="337"/>
        <end position="356"/>
    </location>
</feature>
<feature type="transmembrane region" description="Helical" evidence="8">
    <location>
        <begin position="82"/>
        <end position="101"/>
    </location>
</feature>
<evidence type="ECO:0000256" key="2">
    <source>
        <dbReference type="ARBA" id="ARBA00007998"/>
    </source>
</evidence>
<dbReference type="RefSeq" id="WP_379271546.1">
    <property type="nucleotide sequence ID" value="NZ_JBHUGT010000046.1"/>
</dbReference>
<evidence type="ECO:0000313" key="9">
    <source>
        <dbReference type="EMBL" id="MFD2660365.1"/>
    </source>
</evidence>
<feature type="transmembrane region" description="Helical" evidence="8">
    <location>
        <begin position="113"/>
        <end position="133"/>
    </location>
</feature>
<keyword evidence="3" id="KW-0813">Transport</keyword>
<evidence type="ECO:0000256" key="7">
    <source>
        <dbReference type="ARBA" id="ARBA00023136"/>
    </source>
</evidence>
<evidence type="ECO:0000256" key="6">
    <source>
        <dbReference type="ARBA" id="ARBA00022989"/>
    </source>
</evidence>
<dbReference type="PANTHER" id="PTHR34975:SF2">
    <property type="entry name" value="SPORE GERMINATION PROTEIN A2"/>
    <property type="match status" value="1"/>
</dbReference>
<evidence type="ECO:0000256" key="3">
    <source>
        <dbReference type="ARBA" id="ARBA00022448"/>
    </source>
</evidence>
<comment type="similarity">
    <text evidence="2">Belongs to the amino acid-polyamine-organocation (APC) superfamily. Spore germination protein (SGP) (TC 2.A.3.9) family.</text>
</comment>
<feature type="transmembrane region" description="Helical" evidence="8">
    <location>
        <begin position="184"/>
        <end position="205"/>
    </location>
</feature>
<dbReference type="Pfam" id="PF03845">
    <property type="entry name" value="Spore_permease"/>
    <property type="match status" value="1"/>
</dbReference>
<feature type="transmembrane region" description="Helical" evidence="8">
    <location>
        <begin position="12"/>
        <end position="30"/>
    </location>
</feature>
<keyword evidence="5 8" id="KW-0812">Transmembrane</keyword>
<reference evidence="10" key="1">
    <citation type="journal article" date="2019" name="Int. J. Syst. Evol. Microbiol.">
        <title>The Global Catalogue of Microorganisms (GCM) 10K type strain sequencing project: providing services to taxonomists for standard genome sequencing and annotation.</title>
        <authorList>
            <consortium name="The Broad Institute Genomics Platform"/>
            <consortium name="The Broad Institute Genome Sequencing Center for Infectious Disease"/>
            <person name="Wu L."/>
            <person name="Ma J."/>
        </authorList>
    </citation>
    <scope>NUCLEOTIDE SEQUENCE [LARGE SCALE GENOMIC DNA]</scope>
    <source>
        <strain evidence="10">TISTR 1827</strain>
    </source>
</reference>
<feature type="transmembrane region" description="Helical" evidence="8">
    <location>
        <begin position="42"/>
        <end position="61"/>
    </location>
</feature>
<comment type="subcellular location">
    <subcellularLocation>
        <location evidence="1">Membrane</location>
        <topology evidence="1">Multi-pass membrane protein</topology>
    </subcellularLocation>
</comment>
<feature type="transmembrane region" description="Helical" evidence="8">
    <location>
        <begin position="145"/>
        <end position="164"/>
    </location>
</feature>
<evidence type="ECO:0000313" key="10">
    <source>
        <dbReference type="Proteomes" id="UP001597493"/>
    </source>
</evidence>
<keyword evidence="6 8" id="KW-1133">Transmembrane helix</keyword>
<sequence>MKSYAVRPISTLQYILVISTFQISVGFLSLPRDLAKQAGTDGWLAIPIGWAGATVASLAIVRVMTYNPDGTILDLIKRYMGVWAAKAAAAVFFVYFLILGYDGYIISSLVVKLWLLPTTYVYLLTLLMLIPTFQIGQHGLQVLGRYSEIVALLSLWVPLIYITTLRYAHWLNLLPVFKEGVAPVLSAAKTMVYPMLGIILAFFLYPHLVKKQKAASAIVISNTISCIAYLAITLICFVYYSPDEITDFNNPVITIMKTIEFRFMERVEVPFIAFYLFIFSCIWIPSMYIASYCSAWLLGKGNERRHLAVLCVAIFLSVVFYRPSFMEVERLNNYMNGVGFVIEFVLPACLLAYLIVYTRIKRRKTI</sequence>
<evidence type="ECO:0000256" key="1">
    <source>
        <dbReference type="ARBA" id="ARBA00004141"/>
    </source>
</evidence>
<gene>
    <name evidence="9" type="ORF">ACFSW5_08770</name>
</gene>
<dbReference type="Proteomes" id="UP001597493">
    <property type="component" value="Unassembled WGS sequence"/>
</dbReference>
<dbReference type="EMBL" id="JBHUMY010000007">
    <property type="protein sequence ID" value="MFD2660365.1"/>
    <property type="molecule type" value="Genomic_DNA"/>
</dbReference>
<organism evidence="9 10">
    <name type="scientific">Paenibacillus thailandensis</name>
    <dbReference type="NCBI Taxonomy" id="393250"/>
    <lineage>
        <taxon>Bacteria</taxon>
        <taxon>Bacillati</taxon>
        <taxon>Bacillota</taxon>
        <taxon>Bacilli</taxon>
        <taxon>Bacillales</taxon>
        <taxon>Paenibacillaceae</taxon>
        <taxon>Paenibacillus</taxon>
    </lineage>
</organism>
<dbReference type="PANTHER" id="PTHR34975">
    <property type="entry name" value="SPORE GERMINATION PROTEIN A2"/>
    <property type="match status" value="1"/>
</dbReference>
<dbReference type="Gene3D" id="1.20.1740.10">
    <property type="entry name" value="Amino acid/polyamine transporter I"/>
    <property type="match status" value="1"/>
</dbReference>
<keyword evidence="10" id="KW-1185">Reference proteome</keyword>
<proteinExistence type="inferred from homology"/>
<evidence type="ECO:0000256" key="4">
    <source>
        <dbReference type="ARBA" id="ARBA00022544"/>
    </source>
</evidence>
<feature type="transmembrane region" description="Helical" evidence="8">
    <location>
        <begin position="307"/>
        <end position="325"/>
    </location>
</feature>
<dbReference type="InterPro" id="IPR004761">
    <property type="entry name" value="Spore_GerAB"/>
</dbReference>
<protein>
    <submittedName>
        <fullName evidence="9">Endospore germination permease</fullName>
    </submittedName>
</protein>